<dbReference type="InterPro" id="IPR000100">
    <property type="entry name" value="RNase_P"/>
</dbReference>
<protein>
    <submittedName>
        <fullName evidence="6">Ribonuclease P protein component</fullName>
    </submittedName>
</protein>
<evidence type="ECO:0000256" key="2">
    <source>
        <dbReference type="ARBA" id="ARBA00022722"/>
    </source>
</evidence>
<dbReference type="SUPFAM" id="SSF54211">
    <property type="entry name" value="Ribosomal protein S5 domain 2-like"/>
    <property type="match status" value="1"/>
</dbReference>
<accession>A0ABX6P6I4</accession>
<dbReference type="InterPro" id="IPR014721">
    <property type="entry name" value="Ribsml_uS5_D2-typ_fold_subgr"/>
</dbReference>
<organism evidence="6 7">
    <name type="scientific">Ramlibacter terrae</name>
    <dbReference type="NCBI Taxonomy" id="2732511"/>
    <lineage>
        <taxon>Bacteria</taxon>
        <taxon>Pseudomonadati</taxon>
        <taxon>Pseudomonadota</taxon>
        <taxon>Betaproteobacteria</taxon>
        <taxon>Burkholderiales</taxon>
        <taxon>Comamonadaceae</taxon>
        <taxon>Ramlibacter</taxon>
    </lineage>
</organism>
<keyword evidence="5" id="KW-0694">RNA-binding</keyword>
<dbReference type="InterPro" id="IPR020568">
    <property type="entry name" value="Ribosomal_Su5_D2-typ_SF"/>
</dbReference>
<proteinExistence type="predicted"/>
<name>A0ABX6P6I4_9BURK</name>
<evidence type="ECO:0000256" key="3">
    <source>
        <dbReference type="ARBA" id="ARBA00022759"/>
    </source>
</evidence>
<keyword evidence="3" id="KW-0255">Endonuclease</keyword>
<evidence type="ECO:0000256" key="5">
    <source>
        <dbReference type="ARBA" id="ARBA00022884"/>
    </source>
</evidence>
<dbReference type="PANTHER" id="PTHR33992">
    <property type="entry name" value="RIBONUCLEASE P PROTEIN COMPONENT"/>
    <property type="match status" value="1"/>
</dbReference>
<dbReference type="EMBL" id="CP053418">
    <property type="protein sequence ID" value="QJW85690.1"/>
    <property type="molecule type" value="Genomic_DNA"/>
</dbReference>
<keyword evidence="1" id="KW-0819">tRNA processing</keyword>
<dbReference type="PANTHER" id="PTHR33992:SF1">
    <property type="entry name" value="RIBONUCLEASE P PROTEIN COMPONENT"/>
    <property type="match status" value="1"/>
</dbReference>
<keyword evidence="7" id="KW-1185">Reference proteome</keyword>
<evidence type="ECO:0000313" key="6">
    <source>
        <dbReference type="EMBL" id="QJW85690.1"/>
    </source>
</evidence>
<dbReference type="Gene3D" id="3.30.230.10">
    <property type="match status" value="1"/>
</dbReference>
<dbReference type="Proteomes" id="UP000500826">
    <property type="component" value="Chromosome"/>
</dbReference>
<keyword evidence="2" id="KW-0540">Nuclease</keyword>
<keyword evidence="4" id="KW-0378">Hydrolase</keyword>
<evidence type="ECO:0000313" key="7">
    <source>
        <dbReference type="Proteomes" id="UP000500826"/>
    </source>
</evidence>
<reference evidence="6 7" key="2">
    <citation type="submission" date="2020-05" db="EMBL/GenBank/DDBJ databases">
        <authorList>
            <person name="Khan S.A."/>
            <person name="Jeon C.O."/>
            <person name="Chun B.H."/>
        </authorList>
    </citation>
    <scope>NUCLEOTIDE SEQUENCE [LARGE SCALE GENOMIC DNA]</scope>
    <source>
        <strain evidence="6 7">H242</strain>
    </source>
</reference>
<dbReference type="Pfam" id="PF00825">
    <property type="entry name" value="Ribonuclease_P"/>
    <property type="match status" value="1"/>
</dbReference>
<evidence type="ECO:0000256" key="1">
    <source>
        <dbReference type="ARBA" id="ARBA00022694"/>
    </source>
</evidence>
<evidence type="ECO:0000256" key="4">
    <source>
        <dbReference type="ARBA" id="ARBA00022801"/>
    </source>
</evidence>
<sequence>MQRLKTKAQFEAAMAGGTVSRTAHFVLHRAAPQAPTEESPGPASPRRQALFAVHEASIGAVIPKRWAKRAVTRNGIKRQIYNVSASFEPRLPHTAHVVRLRSDFARAQFKSAWSDALKVTVRAELQQLFAQMKAPR</sequence>
<gene>
    <name evidence="6" type="ORF">HK414_28255</name>
</gene>
<reference evidence="6 7" key="1">
    <citation type="submission" date="2020-05" db="EMBL/GenBank/DDBJ databases">
        <title>Ramlibacter rhizophilus sp. nov., isolated from rhizosphere soil of national flower Mugunghwa from South Korea.</title>
        <authorList>
            <person name="Zheng-Fei Y."/>
            <person name="Huan T."/>
        </authorList>
    </citation>
    <scope>NUCLEOTIDE SEQUENCE [LARGE SCALE GENOMIC DNA]</scope>
    <source>
        <strain evidence="6 7">H242</strain>
    </source>
</reference>